<dbReference type="AlphaFoldDB" id="A0A382XQV7"/>
<reference evidence="2" key="1">
    <citation type="submission" date="2018-05" db="EMBL/GenBank/DDBJ databases">
        <authorList>
            <person name="Lanie J.A."/>
            <person name="Ng W.-L."/>
            <person name="Kazmierczak K.M."/>
            <person name="Andrzejewski T.M."/>
            <person name="Davidsen T.M."/>
            <person name="Wayne K.J."/>
            <person name="Tettelin H."/>
            <person name="Glass J.I."/>
            <person name="Rusch D."/>
            <person name="Podicherti R."/>
            <person name="Tsui H.-C.T."/>
            <person name="Winkler M.E."/>
        </authorList>
    </citation>
    <scope>NUCLEOTIDE SEQUENCE</scope>
</reference>
<organism evidence="2">
    <name type="scientific">marine metagenome</name>
    <dbReference type="NCBI Taxonomy" id="408172"/>
    <lineage>
        <taxon>unclassified sequences</taxon>
        <taxon>metagenomes</taxon>
        <taxon>ecological metagenomes</taxon>
    </lineage>
</organism>
<name>A0A382XQV7_9ZZZZ</name>
<protein>
    <submittedName>
        <fullName evidence="2">Uncharacterized protein</fullName>
    </submittedName>
</protein>
<gene>
    <name evidence="2" type="ORF">METZ01_LOCUS426083</name>
</gene>
<sequence>MIYYTLKLNILSSLIVVKYLLLLYFVFICSTSVVF</sequence>
<dbReference type="EMBL" id="UINC01169606">
    <property type="protein sequence ID" value="SVD73229.1"/>
    <property type="molecule type" value="Genomic_DNA"/>
</dbReference>
<accession>A0A382XQV7</accession>
<keyword evidence="1" id="KW-0472">Membrane</keyword>
<keyword evidence="1" id="KW-0812">Transmembrane</keyword>
<proteinExistence type="predicted"/>
<evidence type="ECO:0000313" key="2">
    <source>
        <dbReference type="EMBL" id="SVD73229.1"/>
    </source>
</evidence>
<evidence type="ECO:0000256" key="1">
    <source>
        <dbReference type="SAM" id="Phobius"/>
    </source>
</evidence>
<keyword evidence="1" id="KW-1133">Transmembrane helix</keyword>
<feature type="transmembrane region" description="Helical" evidence="1">
    <location>
        <begin position="12"/>
        <end position="34"/>
    </location>
</feature>